<evidence type="ECO:0000313" key="3">
    <source>
        <dbReference type="EMBL" id="KAJ8482808.1"/>
    </source>
</evidence>
<feature type="region of interest" description="Disordered" evidence="1">
    <location>
        <begin position="129"/>
        <end position="174"/>
    </location>
</feature>
<keyword evidence="4" id="KW-1185">Reference proteome</keyword>
<sequence length="311" mass="33653">MSDLAFNVWGAIAAVIGTIALVPTFLIWLRTCFPSALLPSLIDTFDKAEVSFKRAVADGVFTNEEEQNQYDVTLGSAYTQILDIQSQVKSRAFRQNAKNWWNGLSGQIVTLCEELTSFQAKLAEKSSKERKRLASESSVADMPLLSNRKGTHNRSSSALHALSGADSCSPELEKNMHSSLGLDRAAGNGSYGFSGQKSEQPTHHLISDTDLQSLLSVALSSSTGDEDIEGQLAARPSEVLLDFEKRLLDSSENDLGPKRSRLGALSRVVKRIYGIRLHGHGKDKGVIFDSSGILPARPYPASACGVVVVTL</sequence>
<organism evidence="3 4">
    <name type="scientific">Trametes cubensis</name>
    <dbReference type="NCBI Taxonomy" id="1111947"/>
    <lineage>
        <taxon>Eukaryota</taxon>
        <taxon>Fungi</taxon>
        <taxon>Dikarya</taxon>
        <taxon>Basidiomycota</taxon>
        <taxon>Agaricomycotina</taxon>
        <taxon>Agaricomycetes</taxon>
        <taxon>Polyporales</taxon>
        <taxon>Polyporaceae</taxon>
        <taxon>Trametes</taxon>
    </lineage>
</organism>
<dbReference type="AlphaFoldDB" id="A0AAD7XCD2"/>
<feature type="transmembrane region" description="Helical" evidence="2">
    <location>
        <begin position="6"/>
        <end position="29"/>
    </location>
</feature>
<accession>A0AAD7XCD2</accession>
<evidence type="ECO:0000256" key="1">
    <source>
        <dbReference type="SAM" id="MobiDB-lite"/>
    </source>
</evidence>
<keyword evidence="2" id="KW-0472">Membrane</keyword>
<comment type="caution">
    <text evidence="3">The sequence shown here is derived from an EMBL/GenBank/DDBJ whole genome shotgun (WGS) entry which is preliminary data.</text>
</comment>
<name>A0AAD7XCD2_9APHY</name>
<dbReference type="Proteomes" id="UP001215151">
    <property type="component" value="Unassembled WGS sequence"/>
</dbReference>
<reference evidence="3" key="1">
    <citation type="submission" date="2022-11" db="EMBL/GenBank/DDBJ databases">
        <title>Genome Sequence of Cubamyces cubensis.</title>
        <authorList>
            <person name="Buettner E."/>
        </authorList>
    </citation>
    <scope>NUCLEOTIDE SEQUENCE</scope>
    <source>
        <strain evidence="3">MPL-01</strain>
    </source>
</reference>
<evidence type="ECO:0000256" key="2">
    <source>
        <dbReference type="SAM" id="Phobius"/>
    </source>
</evidence>
<protein>
    <submittedName>
        <fullName evidence="3">Uncharacterized protein</fullName>
    </submittedName>
</protein>
<keyword evidence="2" id="KW-1133">Transmembrane helix</keyword>
<dbReference type="EMBL" id="JAPEVG010000106">
    <property type="protein sequence ID" value="KAJ8482808.1"/>
    <property type="molecule type" value="Genomic_DNA"/>
</dbReference>
<evidence type="ECO:0000313" key="4">
    <source>
        <dbReference type="Proteomes" id="UP001215151"/>
    </source>
</evidence>
<keyword evidence="2" id="KW-0812">Transmembrane</keyword>
<gene>
    <name evidence="3" type="ORF">ONZ51_g5115</name>
</gene>
<proteinExistence type="predicted"/>